<name>A0A7K3S9I5_9ACTN</name>
<protein>
    <submittedName>
        <fullName evidence="2">Nitroreductase</fullName>
    </submittedName>
</protein>
<accession>A0A7K3S9I5</accession>
<evidence type="ECO:0000313" key="3">
    <source>
        <dbReference type="Proteomes" id="UP000469670"/>
    </source>
</evidence>
<gene>
    <name evidence="2" type="ORF">G3I50_37710</name>
</gene>
<dbReference type="Gene3D" id="3.40.109.10">
    <property type="entry name" value="NADH Oxidase"/>
    <property type="match status" value="1"/>
</dbReference>
<evidence type="ECO:0000256" key="1">
    <source>
        <dbReference type="SAM" id="MobiDB-lite"/>
    </source>
</evidence>
<reference evidence="2 3" key="1">
    <citation type="submission" date="2020-01" db="EMBL/GenBank/DDBJ databases">
        <title>Insect and environment-associated Actinomycetes.</title>
        <authorList>
            <person name="Currrie C."/>
            <person name="Chevrette M."/>
            <person name="Carlson C."/>
            <person name="Stubbendieck R."/>
            <person name="Wendt-Pienkowski E."/>
        </authorList>
    </citation>
    <scope>NUCLEOTIDE SEQUENCE [LARGE SCALE GENOMIC DNA]</scope>
    <source>
        <strain evidence="2 3">SID7590</strain>
    </source>
</reference>
<dbReference type="AlphaFoldDB" id="A0A7K3S9I5"/>
<feature type="region of interest" description="Disordered" evidence="1">
    <location>
        <begin position="59"/>
        <end position="92"/>
    </location>
</feature>
<feature type="non-terminal residue" evidence="2">
    <location>
        <position position="1"/>
    </location>
</feature>
<comment type="caution">
    <text evidence="2">The sequence shown here is derived from an EMBL/GenBank/DDBJ whole genome shotgun (WGS) entry which is preliminary data.</text>
</comment>
<dbReference type="EMBL" id="JAAGMP010001686">
    <property type="protein sequence ID" value="NEC23943.1"/>
    <property type="molecule type" value="Genomic_DNA"/>
</dbReference>
<organism evidence="2 3">
    <name type="scientific">Streptomyces parvus</name>
    <dbReference type="NCBI Taxonomy" id="66428"/>
    <lineage>
        <taxon>Bacteria</taxon>
        <taxon>Bacillati</taxon>
        <taxon>Actinomycetota</taxon>
        <taxon>Actinomycetes</taxon>
        <taxon>Kitasatosporales</taxon>
        <taxon>Streptomycetaceae</taxon>
        <taxon>Streptomyces</taxon>
    </lineage>
</organism>
<feature type="compositionally biased region" description="Low complexity" evidence="1">
    <location>
        <begin position="64"/>
        <end position="86"/>
    </location>
</feature>
<dbReference type="GO" id="GO:0016491">
    <property type="term" value="F:oxidoreductase activity"/>
    <property type="evidence" value="ECO:0007669"/>
    <property type="project" value="InterPro"/>
</dbReference>
<evidence type="ECO:0000313" key="2">
    <source>
        <dbReference type="EMBL" id="NEC23943.1"/>
    </source>
</evidence>
<sequence length="92" mass="9162">RGSHLVAGYAVGAAQVHATALGLRSRPIGSWQQADLGAAFGDTPGRDWIVHGLALGAPPTAADSPVTTETTPVTPPTASAAPAAPSGEEERP</sequence>
<dbReference type="InterPro" id="IPR000415">
    <property type="entry name" value="Nitroreductase-like"/>
</dbReference>
<dbReference type="SUPFAM" id="SSF55469">
    <property type="entry name" value="FMN-dependent nitroreductase-like"/>
    <property type="match status" value="1"/>
</dbReference>
<proteinExistence type="predicted"/>
<dbReference type="Proteomes" id="UP000469670">
    <property type="component" value="Unassembled WGS sequence"/>
</dbReference>